<dbReference type="Proteomes" id="UP001501455">
    <property type="component" value="Unassembled WGS sequence"/>
</dbReference>
<comment type="caution">
    <text evidence="1">The sequence shown here is derived from an EMBL/GenBank/DDBJ whole genome shotgun (WGS) entry which is preliminary data.</text>
</comment>
<organism evidence="1 2">
    <name type="scientific">Streptomyces prasinosporus</name>
    <dbReference type="NCBI Taxonomy" id="68256"/>
    <lineage>
        <taxon>Bacteria</taxon>
        <taxon>Bacillati</taxon>
        <taxon>Actinomycetota</taxon>
        <taxon>Actinomycetes</taxon>
        <taxon>Kitasatosporales</taxon>
        <taxon>Streptomycetaceae</taxon>
        <taxon>Streptomyces</taxon>
        <taxon>Streptomyces albogriseolus group</taxon>
    </lineage>
</organism>
<keyword evidence="2" id="KW-1185">Reference proteome</keyword>
<name>A0ABP6TFS1_9ACTN</name>
<accession>A0ABP6TFS1</accession>
<evidence type="ECO:0000313" key="2">
    <source>
        <dbReference type="Proteomes" id="UP001501455"/>
    </source>
</evidence>
<evidence type="ECO:0000313" key="1">
    <source>
        <dbReference type="EMBL" id="GAA3494032.1"/>
    </source>
</evidence>
<sequence length="50" mass="5632">MWSAWLCGDRLVAERRELLRQFAHGIDAAGRRVHRAFLAGVRVLGEGVDI</sequence>
<reference evidence="2" key="1">
    <citation type="journal article" date="2019" name="Int. J. Syst. Evol. Microbiol.">
        <title>The Global Catalogue of Microorganisms (GCM) 10K type strain sequencing project: providing services to taxonomists for standard genome sequencing and annotation.</title>
        <authorList>
            <consortium name="The Broad Institute Genomics Platform"/>
            <consortium name="The Broad Institute Genome Sequencing Center for Infectious Disease"/>
            <person name="Wu L."/>
            <person name="Ma J."/>
        </authorList>
    </citation>
    <scope>NUCLEOTIDE SEQUENCE [LARGE SCALE GENOMIC DNA]</scope>
    <source>
        <strain evidence="2">JCM 4816</strain>
    </source>
</reference>
<proteinExistence type="predicted"/>
<gene>
    <name evidence="1" type="ORF">GCM10019016_011310</name>
</gene>
<dbReference type="EMBL" id="BAAAXF010000014">
    <property type="protein sequence ID" value="GAA3494032.1"/>
    <property type="molecule type" value="Genomic_DNA"/>
</dbReference>
<protein>
    <submittedName>
        <fullName evidence="1">Uncharacterized protein</fullName>
    </submittedName>
</protein>